<dbReference type="Proteomes" id="UP000192796">
    <property type="component" value="Unassembled WGS sequence"/>
</dbReference>
<evidence type="ECO:0000313" key="1">
    <source>
        <dbReference type="EMBL" id="OQP65719.1"/>
    </source>
</evidence>
<name>A0A1V9G501_9BACT</name>
<keyword evidence="2" id="KW-1185">Reference proteome</keyword>
<organism evidence="1 2">
    <name type="scientific">Niastella vici</name>
    <dbReference type="NCBI Taxonomy" id="1703345"/>
    <lineage>
        <taxon>Bacteria</taxon>
        <taxon>Pseudomonadati</taxon>
        <taxon>Bacteroidota</taxon>
        <taxon>Chitinophagia</taxon>
        <taxon>Chitinophagales</taxon>
        <taxon>Chitinophagaceae</taxon>
        <taxon>Niastella</taxon>
    </lineage>
</organism>
<sequence length="74" mass="8212">MNSEAASRLYLDNWFSSDAQFHNLYPQGIQLLSGQHWTPLHIVQMVVEFLTSEEDVNVLDLGSGVGKFSLAAST</sequence>
<dbReference type="InterPro" id="IPR029063">
    <property type="entry name" value="SAM-dependent_MTases_sf"/>
</dbReference>
<accession>A0A1V9G501</accession>
<dbReference type="AlphaFoldDB" id="A0A1V9G501"/>
<dbReference type="STRING" id="1703345.A3860_14030"/>
<protein>
    <submittedName>
        <fullName evidence="1">Uncharacterized protein</fullName>
    </submittedName>
</protein>
<dbReference type="EMBL" id="LVYD01000013">
    <property type="protein sequence ID" value="OQP65719.1"/>
    <property type="molecule type" value="Genomic_DNA"/>
</dbReference>
<dbReference type="OrthoDB" id="962475at2"/>
<dbReference type="SUPFAM" id="SSF53335">
    <property type="entry name" value="S-adenosyl-L-methionine-dependent methyltransferases"/>
    <property type="match status" value="1"/>
</dbReference>
<dbReference type="RefSeq" id="WP_081145559.1">
    <property type="nucleotide sequence ID" value="NZ_LVYD01000013.1"/>
</dbReference>
<evidence type="ECO:0000313" key="2">
    <source>
        <dbReference type="Proteomes" id="UP000192796"/>
    </source>
</evidence>
<proteinExistence type="predicted"/>
<dbReference type="Gene3D" id="3.40.50.150">
    <property type="entry name" value="Vaccinia Virus protein VP39"/>
    <property type="match status" value="1"/>
</dbReference>
<gene>
    <name evidence="1" type="ORF">A3860_14030</name>
</gene>
<comment type="caution">
    <text evidence="1">The sequence shown here is derived from an EMBL/GenBank/DDBJ whole genome shotgun (WGS) entry which is preliminary data.</text>
</comment>
<reference evidence="1 2" key="1">
    <citation type="submission" date="2016-03" db="EMBL/GenBank/DDBJ databases">
        <title>Niastella vici sp. nov., isolated from farmland soil.</title>
        <authorList>
            <person name="Chen L."/>
            <person name="Wang D."/>
            <person name="Yang S."/>
            <person name="Wang G."/>
        </authorList>
    </citation>
    <scope>NUCLEOTIDE SEQUENCE [LARGE SCALE GENOMIC DNA]</scope>
    <source>
        <strain evidence="1 2">DJ57</strain>
    </source>
</reference>